<evidence type="ECO:0000313" key="3">
    <source>
        <dbReference type="Proteomes" id="UP000030001"/>
    </source>
</evidence>
<dbReference type="SUPFAM" id="SSF52540">
    <property type="entry name" value="P-loop containing nucleoside triphosphate hydrolases"/>
    <property type="match status" value="1"/>
</dbReference>
<feature type="domain" description="ATPase AAA-type core" evidence="1">
    <location>
        <begin position="55"/>
        <end position="333"/>
    </location>
</feature>
<evidence type="ECO:0000259" key="1">
    <source>
        <dbReference type="Pfam" id="PF13304"/>
    </source>
</evidence>
<dbReference type="GO" id="GO:0005524">
    <property type="term" value="F:ATP binding"/>
    <property type="evidence" value="ECO:0007669"/>
    <property type="project" value="InterPro"/>
</dbReference>
<dbReference type="Gene3D" id="3.40.50.300">
    <property type="entry name" value="P-loop containing nucleotide triphosphate hydrolases"/>
    <property type="match status" value="1"/>
</dbReference>
<dbReference type="EMBL" id="JROC01000037">
    <property type="protein sequence ID" value="KGL66239.1"/>
    <property type="molecule type" value="Genomic_DNA"/>
</dbReference>
<accession>A0A099Y7K7</accession>
<organism evidence="2 3">
    <name type="scientific">Limosilactobacillus mucosae</name>
    <name type="common">Lactobacillus mucosae</name>
    <dbReference type="NCBI Taxonomy" id="97478"/>
    <lineage>
        <taxon>Bacteria</taxon>
        <taxon>Bacillati</taxon>
        <taxon>Bacillota</taxon>
        <taxon>Bacilli</taxon>
        <taxon>Lactobacillales</taxon>
        <taxon>Lactobacillaceae</taxon>
        <taxon>Limosilactobacillus</taxon>
    </lineage>
</organism>
<dbReference type="InterPro" id="IPR051396">
    <property type="entry name" value="Bact_Antivir_Def_Nuclease"/>
</dbReference>
<evidence type="ECO:0000313" key="2">
    <source>
        <dbReference type="EMBL" id="KGL66239.1"/>
    </source>
</evidence>
<gene>
    <name evidence="2" type="ORF">LX03_09385</name>
</gene>
<dbReference type="AlphaFoldDB" id="A0A099Y7K7"/>
<dbReference type="InterPro" id="IPR027417">
    <property type="entry name" value="P-loop_NTPase"/>
</dbReference>
<proteinExistence type="predicted"/>
<dbReference type="PANTHER" id="PTHR43581">
    <property type="entry name" value="ATP/GTP PHOSPHATASE"/>
    <property type="match status" value="1"/>
</dbReference>
<dbReference type="Proteomes" id="UP000030001">
    <property type="component" value="Unassembled WGS sequence"/>
</dbReference>
<dbReference type="GO" id="GO:0016887">
    <property type="term" value="F:ATP hydrolysis activity"/>
    <property type="evidence" value="ECO:0007669"/>
    <property type="project" value="InterPro"/>
</dbReference>
<reference evidence="2 3" key="1">
    <citation type="submission" date="2014-09" db="EMBL/GenBank/DDBJ databases">
        <title>Lactobacillus mucosae CRL573 Genome Sequencing.</title>
        <authorList>
            <person name="Bleckwedel J."/>
            <person name="Teran L.C."/>
            <person name="Bonacina J."/>
            <person name="Saavedra L."/>
            <person name="Mozzi F.B."/>
            <person name="Raya R.R."/>
        </authorList>
    </citation>
    <scope>NUCLEOTIDE SEQUENCE [LARGE SCALE GENOMIC DNA]</scope>
    <source>
        <strain evidence="2 3">CRL573</strain>
    </source>
</reference>
<dbReference type="PANTHER" id="PTHR43581:SF2">
    <property type="entry name" value="EXCINUCLEASE ATPASE SUBUNIT"/>
    <property type="match status" value="1"/>
</dbReference>
<dbReference type="Pfam" id="PF13304">
    <property type="entry name" value="AAA_21"/>
    <property type="match status" value="1"/>
</dbReference>
<protein>
    <submittedName>
        <fullName evidence="2">Abortive infection protein</fullName>
    </submittedName>
</protein>
<comment type="caution">
    <text evidence="2">The sequence shown here is derived from an EMBL/GenBank/DDBJ whole genome shotgun (WGS) entry which is preliminary data.</text>
</comment>
<sequence length="398" mass="46009">MPKKLTFLKIIIENHPLFSKQIEFSVLNDTRVAITDQNNDLTHLYQRLWTDNVITIVGKNATGKTTIMKTIIGMLTFLLNDKSIEQTQLADVLLGTQPITITTFFYGEDRKIYKDVTVFKSTDDGQRWHVDSEKIYVKKIDSKTSKKKLFDFPETLKPEYDRNALDPITASVLANDDSIFRMVIATEKYTVQLIVDTLIFTNFNALIYAKENVPEEILKFLDPTIEYLKVETKSINDQNRLVYRLKFKNQPEEFVETNFTNIEHYLSSGTAKGVTLYGNVLFALKTGGIIFIDELENHFNHAIVQSFIEYFTNPRINKKRATLIYSTHYSELLSDIDRSDEIYITRRDPKISLLRYSDADVRKDLNKTDVFDSDYLGGTAPEYESYLKLLKATEKAVK</sequence>
<dbReference type="InterPro" id="IPR003959">
    <property type="entry name" value="ATPase_AAA_core"/>
</dbReference>
<name>A0A099Y7K7_LIMMU</name>